<keyword evidence="2" id="KW-1185">Reference proteome</keyword>
<name>A0AAJ0BBS8_9PEZI</name>
<organism evidence="1 2">
    <name type="scientific">Echria macrotheca</name>
    <dbReference type="NCBI Taxonomy" id="438768"/>
    <lineage>
        <taxon>Eukaryota</taxon>
        <taxon>Fungi</taxon>
        <taxon>Dikarya</taxon>
        <taxon>Ascomycota</taxon>
        <taxon>Pezizomycotina</taxon>
        <taxon>Sordariomycetes</taxon>
        <taxon>Sordariomycetidae</taxon>
        <taxon>Sordariales</taxon>
        <taxon>Schizotheciaceae</taxon>
        <taxon>Echria</taxon>
    </lineage>
</organism>
<accession>A0AAJ0BBS8</accession>
<dbReference type="Proteomes" id="UP001239445">
    <property type="component" value="Unassembled WGS sequence"/>
</dbReference>
<dbReference type="GO" id="GO:0003676">
    <property type="term" value="F:nucleic acid binding"/>
    <property type="evidence" value="ECO:0007669"/>
    <property type="project" value="InterPro"/>
</dbReference>
<proteinExistence type="predicted"/>
<protein>
    <submittedName>
        <fullName evidence="1">Uncharacterized protein</fullName>
    </submittedName>
</protein>
<evidence type="ECO:0000313" key="1">
    <source>
        <dbReference type="EMBL" id="KAK1754158.1"/>
    </source>
</evidence>
<dbReference type="InterPro" id="IPR036397">
    <property type="entry name" value="RNaseH_sf"/>
</dbReference>
<gene>
    <name evidence="1" type="ORF">QBC47DRAFT_385895</name>
</gene>
<dbReference type="EMBL" id="MU839836">
    <property type="protein sequence ID" value="KAK1754158.1"/>
    <property type="molecule type" value="Genomic_DNA"/>
</dbReference>
<dbReference type="Gene3D" id="3.30.420.10">
    <property type="entry name" value="Ribonuclease H-like superfamily/Ribonuclease H"/>
    <property type="match status" value="1"/>
</dbReference>
<evidence type="ECO:0000313" key="2">
    <source>
        <dbReference type="Proteomes" id="UP001239445"/>
    </source>
</evidence>
<sequence>MEQLIWTYGFEARKLTWQGLALEVGLVGISTRTIERAMGTLGYRKCIACKKGWTSPYNADRRVKAAKLALFYRPTPEDWHDIRWTDEAHFVIGSEGRMWIIRKPGERYCPDCIQHSRTSKQEDIPSDERERYHVWGAIG</sequence>
<dbReference type="AlphaFoldDB" id="A0AAJ0BBS8"/>
<comment type="caution">
    <text evidence="1">The sequence shown here is derived from an EMBL/GenBank/DDBJ whole genome shotgun (WGS) entry which is preliminary data.</text>
</comment>
<reference evidence="1" key="1">
    <citation type="submission" date="2023-06" db="EMBL/GenBank/DDBJ databases">
        <title>Genome-scale phylogeny and comparative genomics of the fungal order Sordariales.</title>
        <authorList>
            <consortium name="Lawrence Berkeley National Laboratory"/>
            <person name="Hensen N."/>
            <person name="Bonometti L."/>
            <person name="Westerberg I."/>
            <person name="Brannstrom I.O."/>
            <person name="Guillou S."/>
            <person name="Cros-Aarteil S."/>
            <person name="Calhoun S."/>
            <person name="Haridas S."/>
            <person name="Kuo A."/>
            <person name="Mondo S."/>
            <person name="Pangilinan J."/>
            <person name="Riley R."/>
            <person name="Labutti K."/>
            <person name="Andreopoulos B."/>
            <person name="Lipzen A."/>
            <person name="Chen C."/>
            <person name="Yanf M."/>
            <person name="Daum C."/>
            <person name="Ng V."/>
            <person name="Clum A."/>
            <person name="Steindorff A."/>
            <person name="Ohm R."/>
            <person name="Martin F."/>
            <person name="Silar P."/>
            <person name="Natvig D."/>
            <person name="Lalanne C."/>
            <person name="Gautier V."/>
            <person name="Ament-Velasquez S.L."/>
            <person name="Kruys A."/>
            <person name="Hutchinson M.I."/>
            <person name="Powell A.J."/>
            <person name="Barry K."/>
            <person name="Miller A.N."/>
            <person name="Grigoriev I.V."/>
            <person name="Debuchy R."/>
            <person name="Gladieux P."/>
            <person name="Thoren M.H."/>
            <person name="Johannesson H."/>
        </authorList>
    </citation>
    <scope>NUCLEOTIDE SEQUENCE</scope>
    <source>
        <strain evidence="1">PSN4</strain>
    </source>
</reference>